<feature type="coiled-coil region" evidence="1">
    <location>
        <begin position="420"/>
        <end position="447"/>
    </location>
</feature>
<dbReference type="Gene3D" id="3.40.50.1390">
    <property type="entry name" value="Resolvase, N-terminal catalytic domain"/>
    <property type="match status" value="1"/>
</dbReference>
<dbReference type="InterPro" id="IPR038109">
    <property type="entry name" value="DNA_bind_recomb_sf"/>
</dbReference>
<name>A0ABW2P519_9ACTN</name>
<keyword evidence="5" id="KW-1185">Reference proteome</keyword>
<dbReference type="PANTHER" id="PTHR30461">
    <property type="entry name" value="DNA-INVERTASE FROM LAMBDOID PROPHAGE"/>
    <property type="match status" value="1"/>
</dbReference>
<dbReference type="InterPro" id="IPR006119">
    <property type="entry name" value="Resolv_N"/>
</dbReference>
<evidence type="ECO:0000313" key="4">
    <source>
        <dbReference type="EMBL" id="MFC7384334.1"/>
    </source>
</evidence>
<dbReference type="PANTHER" id="PTHR30461:SF23">
    <property type="entry name" value="DNA RECOMBINASE-RELATED"/>
    <property type="match status" value="1"/>
</dbReference>
<dbReference type="Pfam" id="PF13408">
    <property type="entry name" value="Zn_ribbon_recom"/>
    <property type="match status" value="1"/>
</dbReference>
<dbReference type="InterPro" id="IPR025827">
    <property type="entry name" value="Zn_ribbon_recom_dom"/>
</dbReference>
<dbReference type="PROSITE" id="PS51737">
    <property type="entry name" value="RECOMBINASE_DNA_BIND"/>
    <property type="match status" value="1"/>
</dbReference>
<evidence type="ECO:0000256" key="2">
    <source>
        <dbReference type="SAM" id="MobiDB-lite"/>
    </source>
</evidence>
<protein>
    <submittedName>
        <fullName evidence="4">Recombinase family protein</fullName>
    </submittedName>
</protein>
<evidence type="ECO:0000313" key="5">
    <source>
        <dbReference type="Proteomes" id="UP001596496"/>
    </source>
</evidence>
<organism evidence="4 5">
    <name type="scientific">Sphaerisporangium rhizosphaerae</name>
    <dbReference type="NCBI Taxonomy" id="2269375"/>
    <lineage>
        <taxon>Bacteria</taxon>
        <taxon>Bacillati</taxon>
        <taxon>Actinomycetota</taxon>
        <taxon>Actinomycetes</taxon>
        <taxon>Streptosporangiales</taxon>
        <taxon>Streptosporangiaceae</taxon>
        <taxon>Sphaerisporangium</taxon>
    </lineage>
</organism>
<reference evidence="5" key="1">
    <citation type="journal article" date="2019" name="Int. J. Syst. Evol. Microbiol.">
        <title>The Global Catalogue of Microorganisms (GCM) 10K type strain sequencing project: providing services to taxonomists for standard genome sequencing and annotation.</title>
        <authorList>
            <consortium name="The Broad Institute Genomics Platform"/>
            <consortium name="The Broad Institute Genome Sequencing Center for Infectious Disease"/>
            <person name="Wu L."/>
            <person name="Ma J."/>
        </authorList>
    </citation>
    <scope>NUCLEOTIDE SEQUENCE [LARGE SCALE GENOMIC DNA]</scope>
    <source>
        <strain evidence="5">CECT 7649</strain>
    </source>
</reference>
<dbReference type="RefSeq" id="WP_380828072.1">
    <property type="nucleotide sequence ID" value="NZ_JBHTCG010000011.1"/>
</dbReference>
<dbReference type="SUPFAM" id="SSF53041">
    <property type="entry name" value="Resolvase-like"/>
    <property type="match status" value="1"/>
</dbReference>
<sequence>MTWSPRRVGGRTELDIVPDQLVWALYARESLDADGEEEQVDNQLDDLRTFVGEMGGRIGKEYAENDTSAFKKVRVPLEDGTVAFRVVRPVWDEVLRELRKGTYNALALPNIDRGMRDPRDLEDLIDLVEHFGVLVVGMTGYLDLTTDAGIAMARNEVNQRNLESRNLSRRITAGKRRAALKGRAMGGRLRPFGWQDNKIDINPREADLIREATARIIAGVKARTIVREWTEQGVPTVAGGQWSTRTIEQIFTSPRLCGIQTYRGEVLKDKDGQPVRGVWQPIITEEQHNALIQVLKTYKRDYGRDGRGHPTKYLLSPFVRCGKCNNRMRGGMRPGTNGVKTAIYACRDKTEGGCGGCARIAEKVDEYITALVIADHQRVQLREIGELPEWDGEDDLIAVREQLHEITAAYKERRIKGSRYFTLLEELESEERRLEADQRRHQTARVRRTEGVVNLAEKWTDPTFTLDQRQTAIAQSLQAVVIHPTRPGQRQFDPNLIEPIWKEDRGPRQ</sequence>
<dbReference type="InterPro" id="IPR036162">
    <property type="entry name" value="Resolvase-like_N_sf"/>
</dbReference>
<proteinExistence type="predicted"/>
<comment type="caution">
    <text evidence="4">The sequence shown here is derived from an EMBL/GenBank/DDBJ whole genome shotgun (WGS) entry which is preliminary data.</text>
</comment>
<feature type="region of interest" description="Disordered" evidence="2">
    <location>
        <begin position="488"/>
        <end position="509"/>
    </location>
</feature>
<dbReference type="Proteomes" id="UP001596496">
    <property type="component" value="Unassembled WGS sequence"/>
</dbReference>
<dbReference type="EMBL" id="JBHTCG010000011">
    <property type="protein sequence ID" value="MFC7384334.1"/>
    <property type="molecule type" value="Genomic_DNA"/>
</dbReference>
<gene>
    <name evidence="4" type="ORF">ACFQSB_19140</name>
</gene>
<dbReference type="CDD" id="cd00338">
    <property type="entry name" value="Ser_Recombinase"/>
    <property type="match status" value="1"/>
</dbReference>
<dbReference type="Gene3D" id="3.90.1750.20">
    <property type="entry name" value="Putative Large Serine Recombinase, Chain B, Domain 2"/>
    <property type="match status" value="1"/>
</dbReference>
<dbReference type="InterPro" id="IPR011109">
    <property type="entry name" value="DNA_bind_recombinase_dom"/>
</dbReference>
<keyword evidence="1" id="KW-0175">Coiled coil</keyword>
<feature type="compositionally biased region" description="Basic and acidic residues" evidence="2">
    <location>
        <begin position="500"/>
        <end position="509"/>
    </location>
</feature>
<dbReference type="InterPro" id="IPR050639">
    <property type="entry name" value="SSR_resolvase"/>
</dbReference>
<dbReference type="Pfam" id="PF00239">
    <property type="entry name" value="Resolvase"/>
    <property type="match status" value="1"/>
</dbReference>
<accession>A0ABW2P519</accession>
<dbReference type="SMART" id="SM00857">
    <property type="entry name" value="Resolvase"/>
    <property type="match status" value="1"/>
</dbReference>
<evidence type="ECO:0000259" key="3">
    <source>
        <dbReference type="PROSITE" id="PS51737"/>
    </source>
</evidence>
<feature type="domain" description="Recombinase" evidence="3">
    <location>
        <begin position="191"/>
        <end position="301"/>
    </location>
</feature>
<evidence type="ECO:0000256" key="1">
    <source>
        <dbReference type="SAM" id="Coils"/>
    </source>
</evidence>
<dbReference type="Pfam" id="PF07508">
    <property type="entry name" value="Recombinase"/>
    <property type="match status" value="1"/>
</dbReference>